<name>A0A9W8YKJ5_9PEZI</name>
<gene>
    <name evidence="3" type="ORF">N0V93_009129</name>
</gene>
<dbReference type="InterPro" id="IPR013087">
    <property type="entry name" value="Znf_C2H2_type"/>
</dbReference>
<sequence length="652" mass="72552">MDTRSSSGSGSHSTNLNFNHIINQDRQRTPQHGTYTTAGTVYNPQTAPTLHPPARRGRASRWPPGNPADFSAFTNPVLGTLSRTRYRSPPTTASTLRQYSPLQQNQDRAIDPRYSADQHRPATSLSNPMRSTSGGSSNVSLSLSNTLPREVLADELAKSIICDCCGKRFNTTAMTDFHATLTGHDNFSEADDHNDTADRDTDTFLQEEEMKEEENLSQFNNYSVKTLTNLASYPNPNQKMAQRCLDRARETFKAAAEHTRPASNNSSRPGLIGAGASSSSYLSGSGRESSEYYSRVPRNAHMNSSTRSSVLSNGPGAPQPLTAGPPGQRHYKASTLEGPLRALQESAQKPYTTTMAESRLGTNPPNPSFLSGLSKPMLNMLTGASREAERETKPIRPLRGSNSPLSMERLAHNAPRTMCHETRHHNGPIVLPSPRNIWTNGMRETRTQEELSEYYPDSCGCLPVDYSRATLLNVPDDNSDLQPPVGRVLPSELEARIQSEVDLTRHRKRFYAGDSQVFRPWEFRFDEIREKIRNRELGTVDDDDDDEPSTLAEIETAVDLSQLGKPRNIPAHLISQLQPHDAARPLLPMLYSTLADLKNDCTGCDGPQKRPEYDSWGCPRPGYVGQEREEGMMVKADRSRQQTPFQRESPRW</sequence>
<dbReference type="EMBL" id="JAPEVB010000006">
    <property type="protein sequence ID" value="KAJ4386236.1"/>
    <property type="molecule type" value="Genomic_DNA"/>
</dbReference>
<feature type="compositionally biased region" description="Low complexity" evidence="1">
    <location>
        <begin position="270"/>
        <end position="295"/>
    </location>
</feature>
<dbReference type="AlphaFoldDB" id="A0A9W8YKJ5"/>
<evidence type="ECO:0000256" key="1">
    <source>
        <dbReference type="SAM" id="MobiDB-lite"/>
    </source>
</evidence>
<dbReference type="PROSITE" id="PS00028">
    <property type="entry name" value="ZINC_FINGER_C2H2_1"/>
    <property type="match status" value="1"/>
</dbReference>
<feature type="domain" description="C2H2-type" evidence="2">
    <location>
        <begin position="162"/>
        <end position="184"/>
    </location>
</feature>
<feature type="compositionally biased region" description="Polar residues" evidence="1">
    <location>
        <begin position="301"/>
        <end position="312"/>
    </location>
</feature>
<feature type="compositionally biased region" description="Polar residues" evidence="1">
    <location>
        <begin position="89"/>
        <end position="107"/>
    </location>
</feature>
<comment type="caution">
    <text evidence="3">The sequence shown here is derived from an EMBL/GenBank/DDBJ whole genome shotgun (WGS) entry which is preliminary data.</text>
</comment>
<feature type="compositionally biased region" description="Low complexity" evidence="1">
    <location>
        <begin position="131"/>
        <end position="141"/>
    </location>
</feature>
<evidence type="ECO:0000259" key="2">
    <source>
        <dbReference type="PROSITE" id="PS00028"/>
    </source>
</evidence>
<keyword evidence="4" id="KW-1185">Reference proteome</keyword>
<evidence type="ECO:0000313" key="3">
    <source>
        <dbReference type="EMBL" id="KAJ4386236.1"/>
    </source>
</evidence>
<evidence type="ECO:0000313" key="4">
    <source>
        <dbReference type="Proteomes" id="UP001140453"/>
    </source>
</evidence>
<feature type="compositionally biased region" description="Basic and acidic residues" evidence="1">
    <location>
        <begin position="108"/>
        <end position="120"/>
    </location>
</feature>
<reference evidence="3" key="1">
    <citation type="submission" date="2022-10" db="EMBL/GenBank/DDBJ databases">
        <title>Tapping the CABI collections for fungal endophytes: first genome assemblies for Collariella, Neodidymelliopsis, Ascochyta clinopodiicola, Didymella pomorum, Didymosphaeria variabile, Neocosmospora piperis and Neocucurbitaria cava.</title>
        <authorList>
            <person name="Hill R."/>
        </authorList>
    </citation>
    <scope>NUCLEOTIDE SEQUENCE</scope>
    <source>
        <strain evidence="3">IMI 355082</strain>
    </source>
</reference>
<feature type="region of interest" description="Disordered" evidence="1">
    <location>
        <begin position="633"/>
        <end position="652"/>
    </location>
</feature>
<protein>
    <recommendedName>
        <fullName evidence="2">C2H2-type domain-containing protein</fullName>
    </recommendedName>
</protein>
<feature type="compositionally biased region" description="Polar residues" evidence="1">
    <location>
        <begin position="29"/>
        <end position="48"/>
    </location>
</feature>
<organism evidence="3 4">
    <name type="scientific">Gnomoniopsis smithogilvyi</name>
    <dbReference type="NCBI Taxonomy" id="1191159"/>
    <lineage>
        <taxon>Eukaryota</taxon>
        <taxon>Fungi</taxon>
        <taxon>Dikarya</taxon>
        <taxon>Ascomycota</taxon>
        <taxon>Pezizomycotina</taxon>
        <taxon>Sordariomycetes</taxon>
        <taxon>Sordariomycetidae</taxon>
        <taxon>Diaporthales</taxon>
        <taxon>Gnomoniaceae</taxon>
        <taxon>Gnomoniopsis</taxon>
    </lineage>
</organism>
<accession>A0A9W8YKJ5</accession>
<feature type="region of interest" description="Disordered" evidence="1">
    <location>
        <begin position="26"/>
        <end position="141"/>
    </location>
</feature>
<feature type="region of interest" description="Disordered" evidence="1">
    <location>
        <begin position="252"/>
        <end position="332"/>
    </location>
</feature>
<feature type="region of interest" description="Disordered" evidence="1">
    <location>
        <begin position="385"/>
        <end position="405"/>
    </location>
</feature>
<feature type="compositionally biased region" description="Polar residues" evidence="1">
    <location>
        <begin position="121"/>
        <end position="130"/>
    </location>
</feature>
<dbReference type="Proteomes" id="UP001140453">
    <property type="component" value="Unassembled WGS sequence"/>
</dbReference>
<proteinExistence type="predicted"/>
<dbReference type="OrthoDB" id="4588713at2759"/>